<keyword evidence="1" id="KW-0051">Antiviral defense</keyword>
<dbReference type="InterPro" id="IPR005537">
    <property type="entry name" value="RAMP_III_fam"/>
</dbReference>
<evidence type="ECO:0000256" key="2">
    <source>
        <dbReference type="SAM" id="MobiDB-lite"/>
    </source>
</evidence>
<sequence>MDVPITTLTPLWTGGVETGRVDRLHETGILGSMRWWMEALVRGMGGYVCDPTTQKCLYDPSKPDNGICAVCHVFGATGWRRRFRLEVEDDTQPDRGVQPQIRAQRQYNRNGRDQTPTS</sequence>
<gene>
    <name evidence="4" type="primary">cmr1</name>
    <name evidence="4" type="ORF">EI684_17035</name>
</gene>
<accession>A0A426TUE9</accession>
<feature type="region of interest" description="Disordered" evidence="2">
    <location>
        <begin position="90"/>
        <end position="118"/>
    </location>
</feature>
<proteinExistence type="predicted"/>
<evidence type="ECO:0000313" key="4">
    <source>
        <dbReference type="EMBL" id="RRR68782.1"/>
    </source>
</evidence>
<protein>
    <submittedName>
        <fullName evidence="4">Type III-B CRISPR module RAMP protein Cmr1</fullName>
    </submittedName>
</protein>
<dbReference type="NCBIfam" id="TIGR01894">
    <property type="entry name" value="cas_TM1795_cmr1"/>
    <property type="match status" value="1"/>
</dbReference>
<evidence type="ECO:0000259" key="3">
    <source>
        <dbReference type="Pfam" id="PF03787"/>
    </source>
</evidence>
<organism evidence="4 5">
    <name type="scientific">Candidatus Viridilinea halotolerans</name>
    <dbReference type="NCBI Taxonomy" id="2491704"/>
    <lineage>
        <taxon>Bacteria</taxon>
        <taxon>Bacillati</taxon>
        <taxon>Chloroflexota</taxon>
        <taxon>Chloroflexia</taxon>
        <taxon>Chloroflexales</taxon>
        <taxon>Chloroflexineae</taxon>
        <taxon>Oscillochloridaceae</taxon>
        <taxon>Candidatus Viridilinea</taxon>
    </lineage>
</organism>
<dbReference type="InterPro" id="IPR007522">
    <property type="entry name" value="CRISPR-assoc_prot_TM1795"/>
</dbReference>
<reference evidence="4 5" key="1">
    <citation type="submission" date="2018-12" db="EMBL/GenBank/DDBJ databases">
        <title>Genome Sequence of Candidatus Viridilinea halotolerans isolated from saline sulfide-rich spring.</title>
        <authorList>
            <person name="Grouzdev D.S."/>
            <person name="Burganskaya E.I."/>
            <person name="Krutkina M.S."/>
            <person name="Sukhacheva M.V."/>
            <person name="Gorlenko V.M."/>
        </authorList>
    </citation>
    <scope>NUCLEOTIDE SEQUENCE [LARGE SCALE GENOMIC DNA]</scope>
    <source>
        <strain evidence="4">Chok-6</strain>
    </source>
</reference>
<feature type="domain" description="CRISPR type III-associated protein" evidence="3">
    <location>
        <begin position="5"/>
        <end position="96"/>
    </location>
</feature>
<dbReference type="Proteomes" id="UP000280307">
    <property type="component" value="Unassembled WGS sequence"/>
</dbReference>
<name>A0A426TUE9_9CHLR</name>
<dbReference type="AlphaFoldDB" id="A0A426TUE9"/>
<evidence type="ECO:0000256" key="1">
    <source>
        <dbReference type="ARBA" id="ARBA00023118"/>
    </source>
</evidence>
<comment type="caution">
    <text evidence="4">The sequence shown here is derived from an EMBL/GenBank/DDBJ whole genome shotgun (WGS) entry which is preliminary data.</text>
</comment>
<feature type="compositionally biased region" description="Polar residues" evidence="2">
    <location>
        <begin position="101"/>
        <end position="118"/>
    </location>
</feature>
<dbReference type="Pfam" id="PF03787">
    <property type="entry name" value="RAMPs"/>
    <property type="match status" value="1"/>
</dbReference>
<dbReference type="EMBL" id="RSAS01000694">
    <property type="protein sequence ID" value="RRR68782.1"/>
    <property type="molecule type" value="Genomic_DNA"/>
</dbReference>
<dbReference type="GO" id="GO:0051607">
    <property type="term" value="P:defense response to virus"/>
    <property type="evidence" value="ECO:0007669"/>
    <property type="project" value="UniProtKB-KW"/>
</dbReference>
<evidence type="ECO:0000313" key="5">
    <source>
        <dbReference type="Proteomes" id="UP000280307"/>
    </source>
</evidence>